<keyword evidence="4 6" id="KW-0408">Iron</keyword>
<dbReference type="RefSeq" id="WP_021170662.1">
    <property type="nucleotide sequence ID" value="NZ_CTRP01000014.1"/>
</dbReference>
<keyword evidence="5 6" id="KW-0411">Iron-sulfur</keyword>
<keyword evidence="9" id="KW-0560">Oxidoreductase</keyword>
<dbReference type="GO" id="GO:0051539">
    <property type="term" value="F:4 iron, 4 sulfur cluster binding"/>
    <property type="evidence" value="ECO:0007669"/>
    <property type="project" value="UniProtKB-KW"/>
</dbReference>
<evidence type="ECO:0000256" key="5">
    <source>
        <dbReference type="ARBA" id="ARBA00023014"/>
    </source>
</evidence>
<dbReference type="PANTHER" id="PTHR32331">
    <property type="entry name" value="UPF0313 PROTEIN YGIQ"/>
    <property type="match status" value="1"/>
</dbReference>
<comment type="similarity">
    <text evidence="6">Belongs to the UPF0313 family.</text>
</comment>
<name>A0A0U1L740_9FIRM</name>
<dbReference type="InterPro" id="IPR007197">
    <property type="entry name" value="rSAM"/>
</dbReference>
<evidence type="ECO:0000256" key="7">
    <source>
        <dbReference type="SAM" id="MobiDB-lite"/>
    </source>
</evidence>
<evidence type="ECO:0000256" key="4">
    <source>
        <dbReference type="ARBA" id="ARBA00023004"/>
    </source>
</evidence>
<dbReference type="InterPro" id="IPR023404">
    <property type="entry name" value="rSAM_horseshoe"/>
</dbReference>
<dbReference type="GO" id="GO:0005506">
    <property type="term" value="F:iron ion binding"/>
    <property type="evidence" value="ECO:0007669"/>
    <property type="project" value="UniProtKB-UniRule"/>
</dbReference>
<gene>
    <name evidence="9" type="ORF">SpAn4DRAFT_1136</name>
</gene>
<feature type="compositionally biased region" description="Polar residues" evidence="7">
    <location>
        <begin position="600"/>
        <end position="609"/>
    </location>
</feature>
<feature type="binding site" evidence="6">
    <location>
        <position position="314"/>
    </location>
    <ligand>
        <name>[4Fe-4S] cluster</name>
        <dbReference type="ChEBI" id="CHEBI:49883"/>
        <note>4Fe-4S-S-AdoMet</note>
    </ligand>
</feature>
<dbReference type="Proteomes" id="UP000049855">
    <property type="component" value="Unassembled WGS sequence"/>
</dbReference>
<dbReference type="Gene3D" id="3.80.30.20">
    <property type="entry name" value="tm_1862 like domain"/>
    <property type="match status" value="1"/>
</dbReference>
<evidence type="ECO:0000256" key="2">
    <source>
        <dbReference type="ARBA" id="ARBA00022691"/>
    </source>
</evidence>
<feature type="domain" description="Radical SAM core" evidence="8">
    <location>
        <begin position="293"/>
        <end position="564"/>
    </location>
</feature>
<evidence type="ECO:0000256" key="1">
    <source>
        <dbReference type="ARBA" id="ARBA00022485"/>
    </source>
</evidence>
<dbReference type="InterPro" id="IPR022946">
    <property type="entry name" value="UPF0313"/>
</dbReference>
<evidence type="ECO:0000256" key="3">
    <source>
        <dbReference type="ARBA" id="ARBA00022723"/>
    </source>
</evidence>
<evidence type="ECO:0000259" key="8">
    <source>
        <dbReference type="PROSITE" id="PS51918"/>
    </source>
</evidence>
<feature type="binding site" evidence="6">
    <location>
        <position position="307"/>
    </location>
    <ligand>
        <name>[4Fe-4S] cluster</name>
        <dbReference type="ChEBI" id="CHEBI:49883"/>
        <note>4Fe-4S-S-AdoMet</note>
    </ligand>
</feature>
<dbReference type="AlphaFoldDB" id="A0A0U1L740"/>
<dbReference type="SFLD" id="SFLDG01069">
    <property type="entry name" value="UPF0313"/>
    <property type="match status" value="1"/>
</dbReference>
<feature type="region of interest" description="Disordered" evidence="7">
    <location>
        <begin position="595"/>
        <end position="632"/>
    </location>
</feature>
<dbReference type="SFLD" id="SFLDS00029">
    <property type="entry name" value="Radical_SAM"/>
    <property type="match status" value="1"/>
</dbReference>
<dbReference type="InterPro" id="IPR013704">
    <property type="entry name" value="UPF0313_N"/>
</dbReference>
<dbReference type="SFLD" id="SFLDG01082">
    <property type="entry name" value="B12-binding_domain_containing"/>
    <property type="match status" value="1"/>
</dbReference>
<keyword evidence="1 6" id="KW-0004">4Fe-4S</keyword>
<keyword evidence="10" id="KW-1185">Reference proteome</keyword>
<feature type="compositionally biased region" description="Basic residues" evidence="7">
    <location>
        <begin position="613"/>
        <end position="632"/>
    </location>
</feature>
<protein>
    <submittedName>
        <fullName evidence="9">Fe-S OXIDOREDUCTASE</fullName>
        <ecNumber evidence="9">1.8.-.-</ecNumber>
    </submittedName>
</protein>
<dbReference type="Pfam" id="PF04055">
    <property type="entry name" value="Radical_SAM"/>
    <property type="match status" value="1"/>
</dbReference>
<sequence>MTDFLPMTRDDMAKRGWEQLDFLFISGDAYVDHPSFGPAIICRLLEKYGYKVGIIAQPNWRSTSDFKRLGKPRLGILVSAGNLDSMLNKFTAAKKYRSTDNYSPGGQAGLRPERATIVYCNRIREIWKHTPLVIGGIEASLRRFAHYDYWSDSVRRSILIDSRADLLIYGMGESQIKELAAQLSAGMNIKDIRDIPGTCYPAESIDHLWDYIETPGYQAVTANKVQFAKAFKTQYLEQDAIRGKTIVQRHGEHYVVQNPPAMPLSTAEMDEIYDLPYQRTYHPSYSAAGGVPAIQEVKFSIVSHRGCYGSCSFCALYAHQGRMIQSRSQESILREADQIVQLPDFKGYIHDVGGPTANFRQRACEQQAERGTCRGKQCLFPNACKSLNTSHRDYLELLRAIRQIPGIKKVFVRSGLRYDYLLAANDMGFLRELCEHHVSGQLKVAPEHVSPKVTNLMGKSGKNTYLKFKKAFEQINIDLGKKQYLVPYFMSSHPGAGLKEAIELAEFLRDTSYRPEQVQDFIPTPGSLSTCMYYTEIHPLTGEKVYVAKTPHDKGLQRALLQYRDPKNYNLVYEALNKAGRQDLIGYEPKCLIRPPRNKQPVTSVSKGESLNKSRRLHSSRSKTKKKSRFKI</sequence>
<dbReference type="HAMAP" id="MF_01251">
    <property type="entry name" value="UPF0313"/>
    <property type="match status" value="1"/>
</dbReference>
<feature type="binding site" evidence="6">
    <location>
        <position position="311"/>
    </location>
    <ligand>
        <name>[4Fe-4S] cluster</name>
        <dbReference type="ChEBI" id="CHEBI:49883"/>
        <note>4Fe-4S-S-AdoMet</note>
    </ligand>
</feature>
<dbReference type="PROSITE" id="PS51918">
    <property type="entry name" value="RADICAL_SAM"/>
    <property type="match status" value="1"/>
</dbReference>
<dbReference type="NCBIfam" id="TIGR03904">
    <property type="entry name" value="SAM_YgiQ"/>
    <property type="match status" value="1"/>
</dbReference>
<dbReference type="InterPro" id="IPR024560">
    <property type="entry name" value="UPF0313_C"/>
</dbReference>
<dbReference type="PANTHER" id="PTHR32331:SF0">
    <property type="entry name" value="UPF0313 PROTEIN YGIQ"/>
    <property type="match status" value="1"/>
</dbReference>
<keyword evidence="2 6" id="KW-0949">S-adenosyl-L-methionine</keyword>
<dbReference type="SMART" id="SM00729">
    <property type="entry name" value="Elp3"/>
    <property type="match status" value="1"/>
</dbReference>
<evidence type="ECO:0000313" key="10">
    <source>
        <dbReference type="Proteomes" id="UP000049855"/>
    </source>
</evidence>
<reference evidence="10" key="1">
    <citation type="submission" date="2015-03" db="EMBL/GenBank/DDBJ databases">
        <authorList>
            <person name="Nijsse Bart"/>
        </authorList>
    </citation>
    <scope>NUCLEOTIDE SEQUENCE [LARGE SCALE GENOMIC DNA]</scope>
</reference>
<dbReference type="SUPFAM" id="SSF102114">
    <property type="entry name" value="Radical SAM enzymes"/>
    <property type="match status" value="1"/>
</dbReference>
<dbReference type="InterPro" id="IPR006638">
    <property type="entry name" value="Elp3/MiaA/NifB-like_rSAM"/>
</dbReference>
<dbReference type="EMBL" id="CTRP01000014">
    <property type="protein sequence ID" value="CQR74674.1"/>
    <property type="molecule type" value="Genomic_DNA"/>
</dbReference>
<comment type="cofactor">
    <cofactor evidence="6">
        <name>[4Fe-4S] cluster</name>
        <dbReference type="ChEBI" id="CHEBI:49883"/>
    </cofactor>
    <text evidence="6">Binds 1 [4Fe-4S] cluster. The cluster is coordinated with 3 cysteines and an exchangeable S-adenosyl-L-methionine.</text>
</comment>
<evidence type="ECO:0000256" key="6">
    <source>
        <dbReference type="HAMAP-Rule" id="MF_01251"/>
    </source>
</evidence>
<dbReference type="InterPro" id="IPR058240">
    <property type="entry name" value="rSAM_sf"/>
</dbReference>
<dbReference type="EC" id="1.8.-.-" evidence="9"/>
<dbReference type="GO" id="GO:0016491">
    <property type="term" value="F:oxidoreductase activity"/>
    <property type="evidence" value="ECO:0007669"/>
    <property type="project" value="UniProtKB-KW"/>
</dbReference>
<organism evidence="9 10">
    <name type="scientific">Sporomusa ovata</name>
    <dbReference type="NCBI Taxonomy" id="2378"/>
    <lineage>
        <taxon>Bacteria</taxon>
        <taxon>Bacillati</taxon>
        <taxon>Bacillota</taxon>
        <taxon>Negativicutes</taxon>
        <taxon>Selenomonadales</taxon>
        <taxon>Sporomusaceae</taxon>
        <taxon>Sporomusa</taxon>
    </lineage>
</organism>
<keyword evidence="3 6" id="KW-0479">Metal-binding</keyword>
<proteinExistence type="inferred from homology"/>
<accession>A0A0U1L740</accession>
<evidence type="ECO:0000313" key="9">
    <source>
        <dbReference type="EMBL" id="CQR74674.1"/>
    </source>
</evidence>
<dbReference type="Pfam" id="PF08497">
    <property type="entry name" value="Radical_SAM_N"/>
    <property type="match status" value="1"/>
</dbReference>
<dbReference type="Pfam" id="PF11842">
    <property type="entry name" value="DUF3362"/>
    <property type="match status" value="1"/>
</dbReference>